<accession>A0A9D4FGY4</accession>
<protein>
    <submittedName>
        <fullName evidence="3">Uncharacterized protein</fullName>
    </submittedName>
</protein>
<organism evidence="3 4">
    <name type="scientific">Dreissena polymorpha</name>
    <name type="common">Zebra mussel</name>
    <name type="synonym">Mytilus polymorpha</name>
    <dbReference type="NCBI Taxonomy" id="45954"/>
    <lineage>
        <taxon>Eukaryota</taxon>
        <taxon>Metazoa</taxon>
        <taxon>Spiralia</taxon>
        <taxon>Lophotrochozoa</taxon>
        <taxon>Mollusca</taxon>
        <taxon>Bivalvia</taxon>
        <taxon>Autobranchia</taxon>
        <taxon>Heteroconchia</taxon>
        <taxon>Euheterodonta</taxon>
        <taxon>Imparidentia</taxon>
        <taxon>Neoheterodontei</taxon>
        <taxon>Myida</taxon>
        <taxon>Dreissenoidea</taxon>
        <taxon>Dreissenidae</taxon>
        <taxon>Dreissena</taxon>
    </lineage>
</organism>
<gene>
    <name evidence="3" type="ORF">DPMN_150034</name>
</gene>
<name>A0A9D4FGY4_DREPO</name>
<reference evidence="3" key="1">
    <citation type="journal article" date="2019" name="bioRxiv">
        <title>The Genome of the Zebra Mussel, Dreissena polymorpha: A Resource for Invasive Species Research.</title>
        <authorList>
            <person name="McCartney M.A."/>
            <person name="Auch B."/>
            <person name="Kono T."/>
            <person name="Mallez S."/>
            <person name="Zhang Y."/>
            <person name="Obille A."/>
            <person name="Becker A."/>
            <person name="Abrahante J.E."/>
            <person name="Garbe J."/>
            <person name="Badalamenti J.P."/>
            <person name="Herman A."/>
            <person name="Mangelson H."/>
            <person name="Liachko I."/>
            <person name="Sullivan S."/>
            <person name="Sone E.D."/>
            <person name="Koren S."/>
            <person name="Silverstein K.A.T."/>
            <person name="Beckman K.B."/>
            <person name="Gohl D.M."/>
        </authorList>
    </citation>
    <scope>NUCLEOTIDE SEQUENCE</scope>
    <source>
        <strain evidence="3">Duluth1</strain>
        <tissue evidence="3">Whole animal</tissue>
    </source>
</reference>
<keyword evidence="1" id="KW-1133">Transmembrane helix</keyword>
<comment type="caution">
    <text evidence="3">The sequence shown here is derived from an EMBL/GenBank/DDBJ whole genome shotgun (WGS) entry which is preliminary data.</text>
</comment>
<evidence type="ECO:0000256" key="2">
    <source>
        <dbReference type="SAM" id="SignalP"/>
    </source>
</evidence>
<keyword evidence="2" id="KW-0732">Signal</keyword>
<evidence type="ECO:0000313" key="3">
    <source>
        <dbReference type="EMBL" id="KAH3796466.1"/>
    </source>
</evidence>
<reference evidence="3" key="2">
    <citation type="submission" date="2020-11" db="EMBL/GenBank/DDBJ databases">
        <authorList>
            <person name="McCartney M.A."/>
            <person name="Auch B."/>
            <person name="Kono T."/>
            <person name="Mallez S."/>
            <person name="Becker A."/>
            <person name="Gohl D.M."/>
            <person name="Silverstein K.A.T."/>
            <person name="Koren S."/>
            <person name="Bechman K.B."/>
            <person name="Herman A."/>
            <person name="Abrahante J.E."/>
            <person name="Garbe J."/>
        </authorList>
    </citation>
    <scope>NUCLEOTIDE SEQUENCE</scope>
    <source>
        <strain evidence="3">Duluth1</strain>
        <tissue evidence="3">Whole animal</tissue>
    </source>
</reference>
<dbReference type="Proteomes" id="UP000828390">
    <property type="component" value="Unassembled WGS sequence"/>
</dbReference>
<keyword evidence="1" id="KW-0812">Transmembrane</keyword>
<sequence>MNPIIFASVALAAVVGLVFADEFNFGNNFDDGYGGGYGYGLGSLSIGSLGGGYGHGSSFGSGYGQAAYIPVPVGRGGSGSSGLSGLLPLLGLLFLLPLLFNRNTARTSDQILLINSTLTGGK</sequence>
<dbReference type="EMBL" id="JAIWYP010000007">
    <property type="protein sequence ID" value="KAH3796466.1"/>
    <property type="molecule type" value="Genomic_DNA"/>
</dbReference>
<proteinExistence type="predicted"/>
<feature type="chain" id="PRO_5038911941" evidence="2">
    <location>
        <begin position="21"/>
        <end position="122"/>
    </location>
</feature>
<keyword evidence="4" id="KW-1185">Reference proteome</keyword>
<evidence type="ECO:0000256" key="1">
    <source>
        <dbReference type="SAM" id="Phobius"/>
    </source>
</evidence>
<dbReference type="AlphaFoldDB" id="A0A9D4FGY4"/>
<feature type="transmembrane region" description="Helical" evidence="1">
    <location>
        <begin position="82"/>
        <end position="100"/>
    </location>
</feature>
<evidence type="ECO:0000313" key="4">
    <source>
        <dbReference type="Proteomes" id="UP000828390"/>
    </source>
</evidence>
<feature type="signal peptide" evidence="2">
    <location>
        <begin position="1"/>
        <end position="20"/>
    </location>
</feature>
<keyword evidence="1" id="KW-0472">Membrane</keyword>